<protein>
    <recommendedName>
        <fullName evidence="4">DUF4283 domain-containing protein</fullName>
    </recommendedName>
</protein>
<evidence type="ECO:0000313" key="3">
    <source>
        <dbReference type="Proteomes" id="UP000596660"/>
    </source>
</evidence>
<keyword evidence="3" id="KW-1185">Reference proteome</keyword>
<dbReference type="EnsemblPlants" id="AUR62036821-RA">
    <property type="protein sequence ID" value="AUR62036821-RA:cds"/>
    <property type="gene ID" value="AUR62036821"/>
</dbReference>
<feature type="region of interest" description="Disordered" evidence="1">
    <location>
        <begin position="56"/>
        <end position="106"/>
    </location>
</feature>
<dbReference type="AlphaFoldDB" id="A0A803MX91"/>
<evidence type="ECO:0008006" key="4">
    <source>
        <dbReference type="Google" id="ProtNLM"/>
    </source>
</evidence>
<feature type="compositionally biased region" description="Basic and acidic residues" evidence="1">
    <location>
        <begin position="63"/>
        <end position="72"/>
    </location>
</feature>
<dbReference type="Proteomes" id="UP000596660">
    <property type="component" value="Unplaced"/>
</dbReference>
<feature type="compositionally biased region" description="Polar residues" evidence="1">
    <location>
        <begin position="129"/>
        <end position="145"/>
    </location>
</feature>
<reference evidence="2" key="1">
    <citation type="journal article" date="2017" name="Nature">
        <title>The genome of Chenopodium quinoa.</title>
        <authorList>
            <person name="Jarvis D.E."/>
            <person name="Ho Y.S."/>
            <person name="Lightfoot D.J."/>
            <person name="Schmoeckel S.M."/>
            <person name="Li B."/>
            <person name="Borm T.J.A."/>
            <person name="Ohyanagi H."/>
            <person name="Mineta K."/>
            <person name="Michell C.T."/>
            <person name="Saber N."/>
            <person name="Kharbatia N.M."/>
            <person name="Rupper R.R."/>
            <person name="Sharp A.R."/>
            <person name="Dally N."/>
            <person name="Boughton B.A."/>
            <person name="Woo Y.H."/>
            <person name="Gao G."/>
            <person name="Schijlen E.G.W.M."/>
            <person name="Guo X."/>
            <person name="Momin A.A."/>
            <person name="Negrao S."/>
            <person name="Al-Babili S."/>
            <person name="Gehring C."/>
            <person name="Roessner U."/>
            <person name="Jung C."/>
            <person name="Murphy K."/>
            <person name="Arold S.T."/>
            <person name="Gojobori T."/>
            <person name="van der Linden C.G."/>
            <person name="van Loo E.N."/>
            <person name="Jellen E.N."/>
            <person name="Maughan P.J."/>
            <person name="Tester M."/>
        </authorList>
    </citation>
    <scope>NUCLEOTIDE SEQUENCE [LARGE SCALE GENOMIC DNA]</scope>
    <source>
        <strain evidence="2">cv. PI 614886</strain>
    </source>
</reference>
<dbReference type="Gramene" id="AUR62036821-RA">
    <property type="protein sequence ID" value="AUR62036821-RA:cds"/>
    <property type="gene ID" value="AUR62036821"/>
</dbReference>
<evidence type="ECO:0000313" key="2">
    <source>
        <dbReference type="EnsemblPlants" id="AUR62036821-RA:cds"/>
    </source>
</evidence>
<proteinExistence type="predicted"/>
<reference evidence="2" key="2">
    <citation type="submission" date="2021-03" db="UniProtKB">
        <authorList>
            <consortium name="EnsemblPlants"/>
        </authorList>
    </citation>
    <scope>IDENTIFICATION</scope>
</reference>
<organism evidence="2 3">
    <name type="scientific">Chenopodium quinoa</name>
    <name type="common">Quinoa</name>
    <dbReference type="NCBI Taxonomy" id="63459"/>
    <lineage>
        <taxon>Eukaryota</taxon>
        <taxon>Viridiplantae</taxon>
        <taxon>Streptophyta</taxon>
        <taxon>Embryophyta</taxon>
        <taxon>Tracheophyta</taxon>
        <taxon>Spermatophyta</taxon>
        <taxon>Magnoliopsida</taxon>
        <taxon>eudicotyledons</taxon>
        <taxon>Gunneridae</taxon>
        <taxon>Pentapetalae</taxon>
        <taxon>Caryophyllales</taxon>
        <taxon>Chenopodiaceae</taxon>
        <taxon>Chenopodioideae</taxon>
        <taxon>Atripliceae</taxon>
        <taxon>Chenopodium</taxon>
    </lineage>
</organism>
<feature type="region of interest" description="Disordered" evidence="1">
    <location>
        <begin position="129"/>
        <end position="152"/>
    </location>
</feature>
<sequence length="520" mass="57122">MAHTRCNRYTVPASVNFDMNRLWIRVNGLPLGFLDPKWAVKTLDLVGLVETLEYDEDGLPDEPEFRGQKGEDNEPDNSDSNSLGAGDHVLPNGHVIEAAPTGDNNDNIEPEFIPISGVYQNGYMSHPNNVAASTTSHSSDYNSASEQRKGDPYAPFTEVRTQFISGGGFRISAALEESFLTDRSDSEEFILPPVISSAAADFTPALLENLFLEDKSDAQLPANAQPAVSMRQIHNKIDTRPQKRSSRGPFHRCRSYDQDPFLVIIVRHGLKNVAKLGLLMCKEHLGFLARSPAQCGGNSTGCPSNRFMGLSGGKRKVEEAGSASSRKLLKFSADGFAFKAFRNGTGAFSGHLSSAFLGQPWADTLLQQGCNWKISNVCSTLAGSTKWVNGSILEFKPRILLRAPGNYTISHFIHPQTNGWDTDKLSDWFVHTDALIILAMELPDTTQEDFRYWSSTPSGRYSVKTGYAMLHQQPLGALVASSVGSFRKILWSLQLQPKWKLIIFMEIALSCSHSQGGASS</sequence>
<name>A0A803MX91_CHEQI</name>
<evidence type="ECO:0000256" key="1">
    <source>
        <dbReference type="SAM" id="MobiDB-lite"/>
    </source>
</evidence>
<accession>A0A803MX91</accession>